<feature type="domain" description="Endonuclease/exonuclease/phosphatase" evidence="8">
    <location>
        <begin position="5"/>
        <end position="168"/>
    </location>
</feature>
<dbReference type="InterPro" id="IPR005135">
    <property type="entry name" value="Endo/exonuclease/phosphatase"/>
</dbReference>
<dbReference type="SUPFAM" id="SSF56219">
    <property type="entry name" value="DNase I-like"/>
    <property type="match status" value="1"/>
</dbReference>
<evidence type="ECO:0000313" key="9">
    <source>
        <dbReference type="EMBL" id="CAH3144878.1"/>
    </source>
</evidence>
<dbReference type="PANTHER" id="PTHR22748">
    <property type="entry name" value="AP ENDONUCLEASE"/>
    <property type="match status" value="1"/>
</dbReference>
<evidence type="ECO:0000256" key="3">
    <source>
        <dbReference type="ARBA" id="ARBA00007092"/>
    </source>
</evidence>
<protein>
    <recommendedName>
        <fullName evidence="4">exodeoxyribonuclease III</fullName>
        <ecNumber evidence="4">3.1.11.2</ecNumber>
    </recommendedName>
</protein>
<evidence type="ECO:0000256" key="7">
    <source>
        <dbReference type="ARBA" id="ARBA00022842"/>
    </source>
</evidence>
<name>A0ABN8PJ11_9CNID</name>
<evidence type="ECO:0000256" key="5">
    <source>
        <dbReference type="ARBA" id="ARBA00022723"/>
    </source>
</evidence>
<keyword evidence="5" id="KW-0479">Metal-binding</keyword>
<feature type="non-terminal residue" evidence="9">
    <location>
        <position position="168"/>
    </location>
</feature>
<sequence length="168" mass="19471">MTDHSLNLLSLNARGLSNFRKRRTIFTWCRKRNSDIIFLQETHSTLSTQLKWKNEWGAELICSHGSSNSRDIIKFLKNVLSKLQTENLDSEENIVIGGDFNCPLNPTLDKKGGIMTPRKSVINFINDVQSQLDLVDIWRVNNPQTKSFTWSQRSPPIFCRLDYWLISN</sequence>
<keyword evidence="7" id="KW-0460">Magnesium</keyword>
<keyword evidence="10" id="KW-1185">Reference proteome</keyword>
<evidence type="ECO:0000256" key="6">
    <source>
        <dbReference type="ARBA" id="ARBA00022801"/>
    </source>
</evidence>
<comment type="catalytic activity">
    <reaction evidence="1">
        <text>Exonucleolytic cleavage in the 3'- to 5'-direction to yield nucleoside 5'-phosphates.</text>
        <dbReference type="EC" id="3.1.11.2"/>
    </reaction>
</comment>
<comment type="caution">
    <text evidence="9">The sequence shown here is derived from an EMBL/GenBank/DDBJ whole genome shotgun (WGS) entry which is preliminary data.</text>
</comment>
<dbReference type="InterPro" id="IPR004808">
    <property type="entry name" value="AP_endonuc_1"/>
</dbReference>
<organism evidence="9 10">
    <name type="scientific">Porites lobata</name>
    <dbReference type="NCBI Taxonomy" id="104759"/>
    <lineage>
        <taxon>Eukaryota</taxon>
        <taxon>Metazoa</taxon>
        <taxon>Cnidaria</taxon>
        <taxon>Anthozoa</taxon>
        <taxon>Hexacorallia</taxon>
        <taxon>Scleractinia</taxon>
        <taxon>Fungiina</taxon>
        <taxon>Poritidae</taxon>
        <taxon>Porites</taxon>
    </lineage>
</organism>
<dbReference type="EC" id="3.1.11.2" evidence="4"/>
<reference evidence="9 10" key="1">
    <citation type="submission" date="2022-05" db="EMBL/GenBank/DDBJ databases">
        <authorList>
            <consortium name="Genoscope - CEA"/>
            <person name="William W."/>
        </authorList>
    </citation>
    <scope>NUCLEOTIDE SEQUENCE [LARGE SCALE GENOMIC DNA]</scope>
</reference>
<dbReference type="Gene3D" id="3.60.10.10">
    <property type="entry name" value="Endonuclease/exonuclease/phosphatase"/>
    <property type="match status" value="2"/>
</dbReference>
<dbReference type="Pfam" id="PF03372">
    <property type="entry name" value="Exo_endo_phos"/>
    <property type="match status" value="1"/>
</dbReference>
<proteinExistence type="inferred from homology"/>
<dbReference type="PANTHER" id="PTHR22748:SF6">
    <property type="entry name" value="DNA-(APURINIC OR APYRIMIDINIC SITE) ENDONUCLEASE"/>
    <property type="match status" value="1"/>
</dbReference>
<dbReference type="Proteomes" id="UP001159405">
    <property type="component" value="Unassembled WGS sequence"/>
</dbReference>
<evidence type="ECO:0000256" key="2">
    <source>
        <dbReference type="ARBA" id="ARBA00001946"/>
    </source>
</evidence>
<dbReference type="InterPro" id="IPR036691">
    <property type="entry name" value="Endo/exonu/phosph_ase_sf"/>
</dbReference>
<evidence type="ECO:0000256" key="1">
    <source>
        <dbReference type="ARBA" id="ARBA00000493"/>
    </source>
</evidence>
<keyword evidence="6" id="KW-0378">Hydrolase</keyword>
<dbReference type="EMBL" id="CALNXK010000074">
    <property type="protein sequence ID" value="CAH3144878.1"/>
    <property type="molecule type" value="Genomic_DNA"/>
</dbReference>
<dbReference type="CDD" id="cd09076">
    <property type="entry name" value="L1-EN"/>
    <property type="match status" value="1"/>
</dbReference>
<comment type="cofactor">
    <cofactor evidence="2">
        <name>Mg(2+)</name>
        <dbReference type="ChEBI" id="CHEBI:18420"/>
    </cofactor>
</comment>
<evidence type="ECO:0000313" key="10">
    <source>
        <dbReference type="Proteomes" id="UP001159405"/>
    </source>
</evidence>
<comment type="similarity">
    <text evidence="3">Belongs to the DNA repair enzymes AP/ExoA family.</text>
</comment>
<evidence type="ECO:0000256" key="4">
    <source>
        <dbReference type="ARBA" id="ARBA00012115"/>
    </source>
</evidence>
<evidence type="ECO:0000259" key="8">
    <source>
        <dbReference type="Pfam" id="PF03372"/>
    </source>
</evidence>
<gene>
    <name evidence="9" type="ORF">PLOB_00044194</name>
</gene>
<accession>A0ABN8PJ11</accession>